<feature type="transmembrane region" description="Helical" evidence="10">
    <location>
        <begin position="244"/>
        <end position="264"/>
    </location>
</feature>
<feature type="transmembrane region" description="Helical" evidence="10">
    <location>
        <begin position="327"/>
        <end position="348"/>
    </location>
</feature>
<dbReference type="Pfam" id="PF01145">
    <property type="entry name" value="Band_7"/>
    <property type="match status" value="1"/>
</dbReference>
<organism evidence="12 13">
    <name type="scientific">candidate division LCP-89 bacterium B3_LCP</name>
    <dbReference type="NCBI Taxonomy" id="2012998"/>
    <lineage>
        <taxon>Bacteria</taxon>
        <taxon>Pseudomonadati</taxon>
        <taxon>Bacteria division LCP-89</taxon>
    </lineage>
</organism>
<dbReference type="CDD" id="cd03404">
    <property type="entry name" value="SPFH_HflK"/>
    <property type="match status" value="1"/>
</dbReference>
<accession>A0A532V3T6</accession>
<keyword evidence="8 10" id="KW-0472">Membrane</keyword>
<feature type="transmembrane region" description="Helical" evidence="10">
    <location>
        <begin position="20"/>
        <end position="37"/>
    </location>
</feature>
<keyword evidence="7 10" id="KW-1133">Transmembrane helix</keyword>
<sequence length="709" mass="77341">MLSFFVDIIVKTASILVDTSLYLLFGFFIAGIIHVYLPQKRIFKLFGKRDVKSVVNASLLGIPLPLCSCSVLPTAISLRKSGASKGSVFSFLISTPETSVPSIGISFALLDPLMTIFRPLGSFITAVLTGLGVNLLNGNDSNDKSDIIPNEDETSNCGPSCNQEVDQSTPNPRKFSEVIKYSFVTLMNDMAPYLVFGFLAAGLISVLIPESIFSGFLGRGIWPMLLMLVIGIPIYICATESTPIAAALILKGLSPGAALVFLLAGPATNISSLIVLSKYFSRRILIIYLASIAIVTLILGGILNWLYGSLNLLPHVTMGTAAGMFPTWLKVSATLALLIMLHISLVKSQNYSTFWAWLKKKSTWTGNKLIRVFAVLAVLVYISDGFFVVPAGSTGMSVTFGKVTGKDLQPGLHFRAPAPIGRTILVKTDLVRVLEVGFRRTDEGTGIAMMTQRSTYSSLLREKLDDFSSKDMPKESELLAGDENLIDIDLVVHYSLEDAYQTTYLIENTEQLLRELTAHQILRKIATCKVSDELTSTRAQFENDVSAGLQESLEHLEIGVKIHSVSLVYAHAPSVVHAAFRDVASAMEDKYRLINLAQTDSIGTVAKARGKSYRKLSGARSDSVKRVNDATGQSSRFVDMAQSMSRWRSTQQFRLNAEAAESTLVNIDKILMLTKQGQGLDLILWPGLSNKNNIPPEVFQRLQGSSGSP</sequence>
<evidence type="ECO:0000256" key="10">
    <source>
        <dbReference type="SAM" id="Phobius"/>
    </source>
</evidence>
<name>A0A532V3T6_UNCL8</name>
<feature type="region of interest" description="Disordered" evidence="9">
    <location>
        <begin position="144"/>
        <end position="171"/>
    </location>
</feature>
<dbReference type="InterPro" id="IPR036013">
    <property type="entry name" value="Band_7/SPFH_dom_sf"/>
</dbReference>
<comment type="similarity">
    <text evidence="3">Belongs to the UPF0718 family.</text>
</comment>
<dbReference type="AlphaFoldDB" id="A0A532V3T6"/>
<dbReference type="GO" id="GO:0005886">
    <property type="term" value="C:plasma membrane"/>
    <property type="evidence" value="ECO:0007669"/>
    <property type="project" value="UniProtKB-SubCell"/>
</dbReference>
<dbReference type="EMBL" id="NJBN01000002">
    <property type="protein sequence ID" value="TKJ41657.1"/>
    <property type="molecule type" value="Genomic_DNA"/>
</dbReference>
<evidence type="ECO:0000259" key="11">
    <source>
        <dbReference type="SMART" id="SM00244"/>
    </source>
</evidence>
<comment type="similarity">
    <text evidence="4">Belongs to the band 7/mec-2 family. HflK subfamily.</text>
</comment>
<dbReference type="Gene3D" id="3.30.479.30">
    <property type="entry name" value="Band 7 domain"/>
    <property type="match status" value="1"/>
</dbReference>
<evidence type="ECO:0000256" key="1">
    <source>
        <dbReference type="ARBA" id="ARBA00004167"/>
    </source>
</evidence>
<evidence type="ECO:0000256" key="8">
    <source>
        <dbReference type="ARBA" id="ARBA00023136"/>
    </source>
</evidence>
<gene>
    <name evidence="12" type="ORF">CEE37_03565</name>
</gene>
<dbReference type="SUPFAM" id="SSF117892">
    <property type="entry name" value="Band 7/SPFH domain"/>
    <property type="match status" value="1"/>
</dbReference>
<evidence type="ECO:0000256" key="4">
    <source>
        <dbReference type="ARBA" id="ARBA00006971"/>
    </source>
</evidence>
<reference evidence="12 13" key="1">
    <citation type="submission" date="2017-06" db="EMBL/GenBank/DDBJ databases">
        <title>Novel microbial phyla capable of carbon fixation and sulfur reduction in deep-sea sediments.</title>
        <authorList>
            <person name="Huang J."/>
            <person name="Baker B."/>
            <person name="Wang Y."/>
        </authorList>
    </citation>
    <scope>NUCLEOTIDE SEQUENCE [LARGE SCALE GENOMIC DNA]</scope>
    <source>
        <strain evidence="12">B3_LCP</strain>
    </source>
</reference>
<dbReference type="Pfam" id="PF03773">
    <property type="entry name" value="ArsP_1"/>
    <property type="match status" value="1"/>
</dbReference>
<comment type="caution">
    <text evidence="12">The sequence shown here is derived from an EMBL/GenBank/DDBJ whole genome shotgun (WGS) entry which is preliminary data.</text>
</comment>
<keyword evidence="5" id="KW-1003">Cell membrane</keyword>
<dbReference type="SMART" id="SM00244">
    <property type="entry name" value="PHB"/>
    <property type="match status" value="1"/>
</dbReference>
<feature type="transmembrane region" description="Helical" evidence="10">
    <location>
        <begin position="117"/>
        <end position="136"/>
    </location>
</feature>
<feature type="transmembrane region" description="Helical" evidence="10">
    <location>
        <begin position="190"/>
        <end position="208"/>
    </location>
</feature>
<evidence type="ECO:0000256" key="3">
    <source>
        <dbReference type="ARBA" id="ARBA00006386"/>
    </source>
</evidence>
<dbReference type="InterPro" id="IPR052923">
    <property type="entry name" value="UPF0718"/>
</dbReference>
<dbReference type="InterPro" id="IPR010201">
    <property type="entry name" value="HflK"/>
</dbReference>
<keyword evidence="6 10" id="KW-0812">Transmembrane</keyword>
<feature type="domain" description="Band 7" evidence="11">
    <location>
        <begin position="384"/>
        <end position="584"/>
    </location>
</feature>
<feature type="transmembrane region" description="Helical" evidence="10">
    <location>
        <begin position="369"/>
        <end position="389"/>
    </location>
</feature>
<dbReference type="PANTHER" id="PTHR34184">
    <property type="entry name" value="UPF0718 PROTEIN YCGR"/>
    <property type="match status" value="1"/>
</dbReference>
<evidence type="ECO:0000256" key="7">
    <source>
        <dbReference type="ARBA" id="ARBA00022989"/>
    </source>
</evidence>
<feature type="transmembrane region" description="Helical" evidence="10">
    <location>
        <begin position="220"/>
        <end position="238"/>
    </location>
</feature>
<evidence type="ECO:0000256" key="9">
    <source>
        <dbReference type="SAM" id="MobiDB-lite"/>
    </source>
</evidence>
<feature type="compositionally biased region" description="Polar residues" evidence="9">
    <location>
        <begin position="155"/>
        <end position="171"/>
    </location>
</feature>
<dbReference type="InterPro" id="IPR005524">
    <property type="entry name" value="DUF318"/>
</dbReference>
<comment type="subcellular location">
    <subcellularLocation>
        <location evidence="2">Cell membrane</location>
        <topology evidence="2">Multi-pass membrane protein</topology>
    </subcellularLocation>
    <subcellularLocation>
        <location evidence="1">Membrane</location>
        <topology evidence="1">Single-pass membrane protein</topology>
    </subcellularLocation>
</comment>
<dbReference type="Proteomes" id="UP000319619">
    <property type="component" value="Unassembled WGS sequence"/>
</dbReference>
<evidence type="ECO:0000313" key="13">
    <source>
        <dbReference type="Proteomes" id="UP000319619"/>
    </source>
</evidence>
<dbReference type="NCBIfam" id="NF033936">
    <property type="entry name" value="CuZnOut_SO0444"/>
    <property type="match status" value="1"/>
</dbReference>
<feature type="transmembrane region" description="Helical" evidence="10">
    <location>
        <begin position="285"/>
        <end position="307"/>
    </location>
</feature>
<proteinExistence type="inferred from homology"/>
<evidence type="ECO:0000313" key="12">
    <source>
        <dbReference type="EMBL" id="TKJ41657.1"/>
    </source>
</evidence>
<feature type="transmembrane region" description="Helical" evidence="10">
    <location>
        <begin position="88"/>
        <end position="110"/>
    </location>
</feature>
<evidence type="ECO:0000256" key="2">
    <source>
        <dbReference type="ARBA" id="ARBA00004651"/>
    </source>
</evidence>
<dbReference type="InterPro" id="IPR001107">
    <property type="entry name" value="Band_7"/>
</dbReference>
<evidence type="ECO:0000256" key="6">
    <source>
        <dbReference type="ARBA" id="ARBA00022692"/>
    </source>
</evidence>
<protein>
    <recommendedName>
        <fullName evidence="11">Band 7 domain-containing protein</fullName>
    </recommendedName>
</protein>
<feature type="transmembrane region" description="Helical" evidence="10">
    <location>
        <begin position="57"/>
        <end position="76"/>
    </location>
</feature>
<dbReference type="PANTHER" id="PTHR34184:SF4">
    <property type="entry name" value="UPF0718 PROTEIN YCGR"/>
    <property type="match status" value="1"/>
</dbReference>
<evidence type="ECO:0000256" key="5">
    <source>
        <dbReference type="ARBA" id="ARBA00022475"/>
    </source>
</evidence>